<keyword evidence="2" id="KW-1185">Reference proteome</keyword>
<evidence type="ECO:0000313" key="2">
    <source>
        <dbReference type="Proteomes" id="UP000594030"/>
    </source>
</evidence>
<dbReference type="GeneID" id="65129438"/>
<evidence type="ECO:0000313" key="1">
    <source>
        <dbReference type="EMBL" id="QOR58946.1"/>
    </source>
</evidence>
<proteinExistence type="predicted"/>
<dbReference type="RefSeq" id="YP_010111104.1">
    <property type="nucleotide sequence ID" value="NC_055878.1"/>
</dbReference>
<dbReference type="EMBL" id="MT774385">
    <property type="protein sequence ID" value="QOR58946.1"/>
    <property type="molecule type" value="Genomic_DNA"/>
</dbReference>
<name>A0A7M1RXC4_9CAUD</name>
<dbReference type="KEGG" id="vg:65129438"/>
<reference evidence="1 2" key="1">
    <citation type="submission" date="2020-07" db="EMBL/GenBank/DDBJ databases">
        <title>Taxonomic proposal: Crassvirales, a new order of highly abundant and diverse bacterial viruses.</title>
        <authorList>
            <person name="Shkoporov A.N."/>
            <person name="Stockdale S.R."/>
            <person name="Guerin E."/>
            <person name="Ross R.P."/>
            <person name="Hill C."/>
        </authorList>
    </citation>
    <scope>NUCLEOTIDE SEQUENCE [LARGE SCALE GENOMIC DNA]</scope>
</reference>
<accession>A0A7M1RXC4</accession>
<organism evidence="1 2">
    <name type="scientific">uncultured phage cr108_1</name>
    <dbReference type="NCBI Taxonomy" id="2772069"/>
    <lineage>
        <taxon>Viruses</taxon>
        <taxon>Duplodnaviria</taxon>
        <taxon>Heunggongvirae</taxon>
        <taxon>Uroviricota</taxon>
        <taxon>Caudoviricetes</taxon>
        <taxon>Crassvirales</taxon>
        <taxon>Steigviridae</taxon>
        <taxon>Asinivirinae</taxon>
        <taxon>Pipoluvirus</taxon>
        <taxon>Pipoluvirus rarus</taxon>
    </lineage>
</organism>
<protein>
    <submittedName>
        <fullName evidence="1">Uncharacterized protein</fullName>
    </submittedName>
</protein>
<sequence>MNTLVKIRRWTWELPQSLLGAILLPFYEKTRLKTFEYRDQEVYIYDKFPGGISLGYYVLIDYNRYDWNKKNIRLSLKNSIKHESGHGIQSKWLGPLYLPTVGLLSGCHNIICRIKDRYHKRYDYYKFFVERSADKLGGVVR</sequence>
<dbReference type="Proteomes" id="UP000594030">
    <property type="component" value="Segment"/>
</dbReference>